<dbReference type="InterPro" id="IPR050523">
    <property type="entry name" value="AKR_Detox_Biosynth"/>
</dbReference>
<dbReference type="Gene3D" id="3.20.20.100">
    <property type="entry name" value="NADP-dependent oxidoreductase domain"/>
    <property type="match status" value="1"/>
</dbReference>
<dbReference type="GO" id="GO:0005829">
    <property type="term" value="C:cytosol"/>
    <property type="evidence" value="ECO:0007669"/>
    <property type="project" value="TreeGrafter"/>
</dbReference>
<evidence type="ECO:0000313" key="2">
    <source>
        <dbReference type="EMBL" id="SVC66779.1"/>
    </source>
</evidence>
<name>A0A382P071_9ZZZZ</name>
<accession>A0A382P071</accession>
<feature type="domain" description="NADP-dependent oxidoreductase" evidence="1">
    <location>
        <begin position="15"/>
        <end position="290"/>
    </location>
</feature>
<dbReference type="PANTHER" id="PTHR43364">
    <property type="entry name" value="NADH-SPECIFIC METHYLGLYOXAL REDUCTASE-RELATED"/>
    <property type="match status" value="1"/>
</dbReference>
<dbReference type="Pfam" id="PF00248">
    <property type="entry name" value="Aldo_ket_red"/>
    <property type="match status" value="1"/>
</dbReference>
<dbReference type="InterPro" id="IPR018170">
    <property type="entry name" value="Aldo/ket_reductase_CS"/>
</dbReference>
<dbReference type="PANTHER" id="PTHR43364:SF1">
    <property type="entry name" value="OXIDOREDUCTASE YDHF"/>
    <property type="match status" value="1"/>
</dbReference>
<evidence type="ECO:0000259" key="1">
    <source>
        <dbReference type="Pfam" id="PF00248"/>
    </source>
</evidence>
<dbReference type="AlphaFoldDB" id="A0A382P071"/>
<proteinExistence type="predicted"/>
<dbReference type="PROSITE" id="PS00062">
    <property type="entry name" value="ALDOKETO_REDUCTASE_2"/>
    <property type="match status" value="1"/>
</dbReference>
<dbReference type="InterPro" id="IPR023210">
    <property type="entry name" value="NADP_OxRdtase_dom"/>
</dbReference>
<dbReference type="GO" id="GO:0016491">
    <property type="term" value="F:oxidoreductase activity"/>
    <property type="evidence" value="ECO:0007669"/>
    <property type="project" value="InterPro"/>
</dbReference>
<dbReference type="SUPFAM" id="SSF51430">
    <property type="entry name" value="NAD(P)-linked oxidoreductase"/>
    <property type="match status" value="1"/>
</dbReference>
<dbReference type="InterPro" id="IPR036812">
    <property type="entry name" value="NAD(P)_OxRdtase_dom_sf"/>
</dbReference>
<reference evidence="2" key="1">
    <citation type="submission" date="2018-05" db="EMBL/GenBank/DDBJ databases">
        <authorList>
            <person name="Lanie J.A."/>
            <person name="Ng W.-L."/>
            <person name="Kazmierczak K.M."/>
            <person name="Andrzejewski T.M."/>
            <person name="Davidsen T.M."/>
            <person name="Wayne K.J."/>
            <person name="Tettelin H."/>
            <person name="Glass J.I."/>
            <person name="Rusch D."/>
            <person name="Podicherti R."/>
            <person name="Tsui H.-C.T."/>
            <person name="Winkler M.E."/>
        </authorList>
    </citation>
    <scope>NUCLEOTIDE SEQUENCE</scope>
</reference>
<sequence length="313" mass="34465">KTVELGTTGLQVSAIALGCMSLTQANKAESLATVKRAFELGITFYDTADVYTSGESEEVLGAGLMAAGIAREDVVIASKCGIVFPGMVPGHEHKAYDLSAGYLKVSVEKSLKRLDTDYIDLFQPHRIDYLTHPEETAKAFQELKAEGKVRHVGVSNYTADEIRMLSHYVRLESLQTQFSLLHLEPIETGLSAVCLEKQMNVLCWSPNHRGVLAGKPSPRDDWQAQREAGVAAQVRAVADQYGWTMSQVALIWLMQLPGGVIPLVGTANAEHIAEAVDAVGKTFDRDDWYELMVIARGRPMPWGQPPYVYTKER</sequence>
<dbReference type="EMBL" id="UINC01103969">
    <property type="protein sequence ID" value="SVC66779.1"/>
    <property type="molecule type" value="Genomic_DNA"/>
</dbReference>
<organism evidence="2">
    <name type="scientific">marine metagenome</name>
    <dbReference type="NCBI Taxonomy" id="408172"/>
    <lineage>
        <taxon>unclassified sequences</taxon>
        <taxon>metagenomes</taxon>
        <taxon>ecological metagenomes</taxon>
    </lineage>
</organism>
<feature type="non-terminal residue" evidence="2">
    <location>
        <position position="1"/>
    </location>
</feature>
<gene>
    <name evidence="2" type="ORF">METZ01_LOCUS319633</name>
</gene>
<protein>
    <recommendedName>
        <fullName evidence="1">NADP-dependent oxidoreductase domain-containing protein</fullName>
    </recommendedName>
</protein>